<organism evidence="3 5">
    <name type="scientific">Lingula anatina</name>
    <name type="common">Brachiopod</name>
    <name type="synonym">Lingula unguis</name>
    <dbReference type="NCBI Taxonomy" id="7574"/>
    <lineage>
        <taxon>Eukaryota</taxon>
        <taxon>Metazoa</taxon>
        <taxon>Spiralia</taxon>
        <taxon>Lophotrochozoa</taxon>
        <taxon>Brachiopoda</taxon>
        <taxon>Linguliformea</taxon>
        <taxon>Lingulata</taxon>
        <taxon>Lingulida</taxon>
        <taxon>Linguloidea</taxon>
        <taxon>Lingulidae</taxon>
        <taxon>Lingula</taxon>
    </lineage>
</organism>
<feature type="region of interest" description="Disordered" evidence="2">
    <location>
        <begin position="1007"/>
        <end position="1080"/>
    </location>
</feature>
<feature type="region of interest" description="Disordered" evidence="2">
    <location>
        <begin position="302"/>
        <end position="339"/>
    </location>
</feature>
<accession>A0A1S3JT38</accession>
<feature type="region of interest" description="Disordered" evidence="2">
    <location>
        <begin position="582"/>
        <end position="615"/>
    </location>
</feature>
<feature type="compositionally biased region" description="Polar residues" evidence="2">
    <location>
        <begin position="359"/>
        <end position="371"/>
    </location>
</feature>
<feature type="region of interest" description="Disordered" evidence="2">
    <location>
        <begin position="102"/>
        <end position="290"/>
    </location>
</feature>
<feature type="compositionally biased region" description="Polar residues" evidence="2">
    <location>
        <begin position="708"/>
        <end position="719"/>
    </location>
</feature>
<feature type="compositionally biased region" description="Polar residues" evidence="2">
    <location>
        <begin position="1058"/>
        <end position="1073"/>
    </location>
</feature>
<dbReference type="Proteomes" id="UP000085678">
    <property type="component" value="Unplaced"/>
</dbReference>
<protein>
    <submittedName>
        <fullName evidence="4 5">Uncharacterized protein LOC106175925</fullName>
    </submittedName>
</protein>
<feature type="compositionally biased region" description="Low complexity" evidence="2">
    <location>
        <begin position="1030"/>
        <end position="1040"/>
    </location>
</feature>
<feature type="compositionally biased region" description="Basic and acidic residues" evidence="2">
    <location>
        <begin position="233"/>
        <end position="245"/>
    </location>
</feature>
<feature type="compositionally biased region" description="Pro residues" evidence="2">
    <location>
        <begin position="17"/>
        <end position="26"/>
    </location>
</feature>
<feature type="compositionally biased region" description="Basic residues" evidence="2">
    <location>
        <begin position="629"/>
        <end position="640"/>
    </location>
</feature>
<feature type="region of interest" description="Disordered" evidence="2">
    <location>
        <begin position="629"/>
        <end position="650"/>
    </location>
</feature>
<feature type="compositionally biased region" description="Basic and acidic residues" evidence="2">
    <location>
        <begin position="275"/>
        <end position="290"/>
    </location>
</feature>
<feature type="compositionally biased region" description="Polar residues" evidence="2">
    <location>
        <begin position="674"/>
        <end position="686"/>
    </location>
</feature>
<feature type="compositionally biased region" description="Polar residues" evidence="2">
    <location>
        <begin position="1"/>
        <end position="10"/>
    </location>
</feature>
<evidence type="ECO:0000313" key="6">
    <source>
        <dbReference type="RefSeq" id="XP_013413551.1"/>
    </source>
</evidence>
<feature type="compositionally biased region" description="Polar residues" evidence="2">
    <location>
        <begin position="220"/>
        <end position="231"/>
    </location>
</feature>
<evidence type="ECO:0000313" key="4">
    <source>
        <dbReference type="RefSeq" id="XP_013413549.1"/>
    </source>
</evidence>
<reference evidence="4 5" key="1">
    <citation type="submission" date="2025-04" db="UniProtKB">
        <authorList>
            <consortium name="RefSeq"/>
        </authorList>
    </citation>
    <scope>IDENTIFICATION</scope>
    <source>
        <tissue evidence="4 5">Gonads</tissue>
    </source>
</reference>
<feature type="region of interest" description="Disordered" evidence="2">
    <location>
        <begin position="352"/>
        <end position="377"/>
    </location>
</feature>
<keyword evidence="1" id="KW-0175">Coiled coil</keyword>
<keyword evidence="3" id="KW-1185">Reference proteome</keyword>
<evidence type="ECO:0000313" key="3">
    <source>
        <dbReference type="Proteomes" id="UP000085678"/>
    </source>
</evidence>
<feature type="region of interest" description="Disordered" evidence="2">
    <location>
        <begin position="1"/>
        <end position="43"/>
    </location>
</feature>
<dbReference type="GeneID" id="106175925"/>
<feature type="compositionally biased region" description="Polar residues" evidence="2">
    <location>
        <begin position="919"/>
        <end position="937"/>
    </location>
</feature>
<dbReference type="RefSeq" id="XP_013413549.1">
    <property type="nucleotide sequence ID" value="XM_013558095.1"/>
</dbReference>
<feature type="region of interest" description="Disordered" evidence="2">
    <location>
        <begin position="916"/>
        <end position="991"/>
    </location>
</feature>
<feature type="compositionally biased region" description="Acidic residues" evidence="2">
    <location>
        <begin position="582"/>
        <end position="591"/>
    </location>
</feature>
<dbReference type="RefSeq" id="XP_013413551.1">
    <property type="nucleotide sequence ID" value="XM_013558097.1"/>
</dbReference>
<dbReference type="RefSeq" id="XP_013413550.1">
    <property type="nucleotide sequence ID" value="XM_013558096.2"/>
</dbReference>
<feature type="region of interest" description="Disordered" evidence="2">
    <location>
        <begin position="672"/>
        <end position="719"/>
    </location>
</feature>
<proteinExistence type="predicted"/>
<evidence type="ECO:0000313" key="5">
    <source>
        <dbReference type="RefSeq" id="XP_013413550.1"/>
    </source>
</evidence>
<evidence type="ECO:0000256" key="2">
    <source>
        <dbReference type="SAM" id="MobiDB-lite"/>
    </source>
</evidence>
<dbReference type="AlphaFoldDB" id="A0A1S3JT38"/>
<feature type="coiled-coil region" evidence="1">
    <location>
        <begin position="494"/>
        <end position="521"/>
    </location>
</feature>
<gene>
    <name evidence="4 5 6" type="primary">LOC106175925</name>
</gene>
<evidence type="ECO:0000256" key="1">
    <source>
        <dbReference type="SAM" id="Coils"/>
    </source>
</evidence>
<name>A0A1S3JT38_LINAN</name>
<sequence length="1080" mass="118422">MGNTSSTTTYLGKDPPRLAPPRPLRPPRVQHRHRVERQPSYARPENRVLPFGLPAEMPPLRHVYRHHSVPDLLETIEDTEEYELDKENYYRNINLQRSNSSSAILSGSRPVIRHQRQDSAPSVHFDMNAKIPKRYRKKYQAPLPPCNTPNSLSRQSSMSRQKRQAPAPPSSGASSPRGEVKAAPPPPPPPPPAVAASAKQEKPAVHGPPPARSLSAPASTKMNGSNNSNRSALLDDIKKAADQRNGRPPVIRPPIDKPKTPLEIFQEELSNAFSSREDRREKGELNVKVPDRTSIINGRKVTTNINSAPEKTEKSREVITHEPQIIDQSDWTPEQDLDGELDDSLRTHVKHGSVDHSVFKSSGAPSSTPSKINKKNDNKMEKFGSLKRFKKSMQNVVGSIGRAAGKLQGRKSVQSIFSSQEGYSVSTFEENADSYKVTDDEGRVWKLTQIDLDSETSEKSMQPKESTTHYSSNGEFILTNGQLPKQDQLGASLRQQELDRLQKIERELEELKAREQNKHAGFSEYDDSHRYPHGNAVNIKPSRQMIPEKHIPPPTETYITSLPKSNQMNKWMRRHTTHFDDYDSEGEDMEEPYYGNRPTYKSPERTGRVRSRQRRGVTAYEEAQMHLKRPQHFREHRHHSNPLFQDTSDEEGMHTMPVVNKNRGHQVPKLISHGSFNASTSSNDTTPPLGERTRMATGAISDYGEPDGQSSNGNNTPTSMDRKVMLDTHQCLDSPREKDVTAIDLKNPNVQVIQVPVEVHAVSSASTLPNGNAMGMTGMPVMNGVIPGLHTGLMYNPHLAPMHITNGHHQGLLQPQMATLNNGVLPTTMYPNGVLNTSIGAVPPPAPFTINSFNLNGGIPPLVPHNGLLANQMPPHMQYGTGISQPAGYIPNNVVNNTNQNAGLVIPDVRPAVPGSGDTGLTVTNSISNKPDSSSVIKSKAPGKPDNEPSTPITSPNEQASSEANTNGVTSGVEKETPTSVTAGNPPESKPVTFSEKAAALLKQVPSKSNIQDGDSPLPAADPTKLAGTSTSSSLPASKSNGVGPNFSLMAPQKFKPASQQSVCQPLTVTNSEGEMITRF</sequence>
<feature type="compositionally biased region" description="Basic and acidic residues" evidence="2">
    <location>
        <begin position="310"/>
        <end position="320"/>
    </location>
</feature>
<feature type="compositionally biased region" description="Pro residues" evidence="2">
    <location>
        <begin position="183"/>
        <end position="193"/>
    </location>
</feature>
<feature type="compositionally biased region" description="Polar residues" evidence="2">
    <location>
        <begin position="948"/>
        <end position="970"/>
    </location>
</feature>
<dbReference type="KEGG" id="lak:106175925"/>